<protein>
    <recommendedName>
        <fullName evidence="2">BTB domain-containing protein</fullName>
    </recommendedName>
</protein>
<dbReference type="RefSeq" id="XP_022578966.1">
    <property type="nucleotide sequence ID" value="XM_022727256.1"/>
</dbReference>
<dbReference type="InterPro" id="IPR011333">
    <property type="entry name" value="SKP1/BTB/POZ_sf"/>
</dbReference>
<feature type="domain" description="BTB" evidence="2">
    <location>
        <begin position="44"/>
        <end position="111"/>
    </location>
</feature>
<dbReference type="PANTHER" id="PTHR47843:SF5">
    <property type="entry name" value="BTB_POZ DOMAIN PROTEIN"/>
    <property type="match status" value="1"/>
</dbReference>
<dbReference type="Proteomes" id="UP000184188">
    <property type="component" value="Unassembled WGS sequence"/>
</dbReference>
<dbReference type="InterPro" id="IPR000210">
    <property type="entry name" value="BTB/POZ_dom"/>
</dbReference>
<dbReference type="AlphaFoldDB" id="A0A1L9SBE1"/>
<dbReference type="Gene3D" id="3.30.710.10">
    <property type="entry name" value="Potassium Channel Kv1.1, Chain A"/>
    <property type="match status" value="1"/>
</dbReference>
<name>A0A1L9SBE1_9EURO</name>
<dbReference type="VEuPathDB" id="FungiDB:ASPZODRAFT_18648"/>
<dbReference type="SMART" id="SM00225">
    <property type="entry name" value="BTB"/>
    <property type="match status" value="1"/>
</dbReference>
<dbReference type="STRING" id="1073090.A0A1L9SBE1"/>
<gene>
    <name evidence="3" type="ORF">ASPZODRAFT_18648</name>
</gene>
<organism evidence="3 4">
    <name type="scientific">Penicilliopsis zonata CBS 506.65</name>
    <dbReference type="NCBI Taxonomy" id="1073090"/>
    <lineage>
        <taxon>Eukaryota</taxon>
        <taxon>Fungi</taxon>
        <taxon>Dikarya</taxon>
        <taxon>Ascomycota</taxon>
        <taxon>Pezizomycotina</taxon>
        <taxon>Eurotiomycetes</taxon>
        <taxon>Eurotiomycetidae</taxon>
        <taxon>Eurotiales</taxon>
        <taxon>Aspergillaceae</taxon>
        <taxon>Penicilliopsis</taxon>
    </lineage>
</organism>
<dbReference type="GeneID" id="34613720"/>
<proteinExistence type="predicted"/>
<dbReference type="CDD" id="cd18186">
    <property type="entry name" value="BTB_POZ_ZBTB_KLHL-like"/>
    <property type="match status" value="1"/>
</dbReference>
<dbReference type="PANTHER" id="PTHR47843">
    <property type="entry name" value="BTB DOMAIN-CONTAINING PROTEIN-RELATED"/>
    <property type="match status" value="1"/>
</dbReference>
<reference evidence="4" key="1">
    <citation type="journal article" date="2017" name="Genome Biol.">
        <title>Comparative genomics reveals high biological diversity and specific adaptations in the industrially and medically important fungal genus Aspergillus.</title>
        <authorList>
            <person name="de Vries R.P."/>
            <person name="Riley R."/>
            <person name="Wiebenga A."/>
            <person name="Aguilar-Osorio G."/>
            <person name="Amillis S."/>
            <person name="Uchima C.A."/>
            <person name="Anderluh G."/>
            <person name="Asadollahi M."/>
            <person name="Askin M."/>
            <person name="Barry K."/>
            <person name="Battaglia E."/>
            <person name="Bayram O."/>
            <person name="Benocci T."/>
            <person name="Braus-Stromeyer S.A."/>
            <person name="Caldana C."/>
            <person name="Canovas D."/>
            <person name="Cerqueira G.C."/>
            <person name="Chen F."/>
            <person name="Chen W."/>
            <person name="Choi C."/>
            <person name="Clum A."/>
            <person name="Dos Santos R.A."/>
            <person name="Damasio A.R."/>
            <person name="Diallinas G."/>
            <person name="Emri T."/>
            <person name="Fekete E."/>
            <person name="Flipphi M."/>
            <person name="Freyberg S."/>
            <person name="Gallo A."/>
            <person name="Gournas C."/>
            <person name="Habgood R."/>
            <person name="Hainaut M."/>
            <person name="Harispe M.L."/>
            <person name="Henrissat B."/>
            <person name="Hilden K.S."/>
            <person name="Hope R."/>
            <person name="Hossain A."/>
            <person name="Karabika E."/>
            <person name="Karaffa L."/>
            <person name="Karanyi Z."/>
            <person name="Krasevec N."/>
            <person name="Kuo A."/>
            <person name="Kusch H."/>
            <person name="LaButti K."/>
            <person name="Lagendijk E.L."/>
            <person name="Lapidus A."/>
            <person name="Levasseur A."/>
            <person name="Lindquist E."/>
            <person name="Lipzen A."/>
            <person name="Logrieco A.F."/>
            <person name="MacCabe A."/>
            <person name="Maekelae M.R."/>
            <person name="Malavazi I."/>
            <person name="Melin P."/>
            <person name="Meyer V."/>
            <person name="Mielnichuk N."/>
            <person name="Miskei M."/>
            <person name="Molnar A.P."/>
            <person name="Mule G."/>
            <person name="Ngan C.Y."/>
            <person name="Orejas M."/>
            <person name="Orosz E."/>
            <person name="Ouedraogo J.P."/>
            <person name="Overkamp K.M."/>
            <person name="Park H.-S."/>
            <person name="Perrone G."/>
            <person name="Piumi F."/>
            <person name="Punt P.J."/>
            <person name="Ram A.F."/>
            <person name="Ramon A."/>
            <person name="Rauscher S."/>
            <person name="Record E."/>
            <person name="Riano-Pachon D.M."/>
            <person name="Robert V."/>
            <person name="Roehrig J."/>
            <person name="Ruller R."/>
            <person name="Salamov A."/>
            <person name="Salih N.S."/>
            <person name="Samson R.A."/>
            <person name="Sandor E."/>
            <person name="Sanguinetti M."/>
            <person name="Schuetze T."/>
            <person name="Sepcic K."/>
            <person name="Shelest E."/>
            <person name="Sherlock G."/>
            <person name="Sophianopoulou V."/>
            <person name="Squina F.M."/>
            <person name="Sun H."/>
            <person name="Susca A."/>
            <person name="Todd R.B."/>
            <person name="Tsang A."/>
            <person name="Unkles S.E."/>
            <person name="van de Wiele N."/>
            <person name="van Rossen-Uffink D."/>
            <person name="Oliveira J.V."/>
            <person name="Vesth T.C."/>
            <person name="Visser J."/>
            <person name="Yu J.-H."/>
            <person name="Zhou M."/>
            <person name="Andersen M.R."/>
            <person name="Archer D.B."/>
            <person name="Baker S.E."/>
            <person name="Benoit I."/>
            <person name="Brakhage A.A."/>
            <person name="Braus G.H."/>
            <person name="Fischer R."/>
            <person name="Frisvad J.C."/>
            <person name="Goldman G.H."/>
            <person name="Houbraken J."/>
            <person name="Oakley B."/>
            <person name="Pocsi I."/>
            <person name="Scazzocchio C."/>
            <person name="Seiboth B."/>
            <person name="vanKuyk P.A."/>
            <person name="Wortman J."/>
            <person name="Dyer P.S."/>
            <person name="Grigoriev I.V."/>
        </authorList>
    </citation>
    <scope>NUCLEOTIDE SEQUENCE [LARGE SCALE GENOMIC DNA]</scope>
    <source>
        <strain evidence="4">CBS 506.65</strain>
    </source>
</reference>
<dbReference type="EMBL" id="KV878348">
    <property type="protein sequence ID" value="OJJ44456.1"/>
    <property type="molecule type" value="Genomic_DNA"/>
</dbReference>
<keyword evidence="4" id="KW-1185">Reference proteome</keyword>
<feature type="region of interest" description="Disordered" evidence="1">
    <location>
        <begin position="1"/>
        <end position="22"/>
    </location>
</feature>
<accession>A0A1L9SBE1</accession>
<evidence type="ECO:0000313" key="3">
    <source>
        <dbReference type="EMBL" id="OJJ44456.1"/>
    </source>
</evidence>
<evidence type="ECO:0000259" key="2">
    <source>
        <dbReference type="PROSITE" id="PS50097"/>
    </source>
</evidence>
<dbReference type="SUPFAM" id="SSF54695">
    <property type="entry name" value="POZ domain"/>
    <property type="match status" value="1"/>
</dbReference>
<dbReference type="PROSITE" id="PS50097">
    <property type="entry name" value="BTB"/>
    <property type="match status" value="1"/>
</dbReference>
<dbReference type="Pfam" id="PF00651">
    <property type="entry name" value="BTB"/>
    <property type="match status" value="1"/>
</dbReference>
<dbReference type="OrthoDB" id="6359816at2759"/>
<sequence>MEEKKEDVLINTNEAPEEEEEEEDFEECDLTVGIQEQFYSSRFSDMTIVTRFREFKVHRVVVCGQSAYFFRLFKGNRTETADNIIRLPDDDPRAVEAMVHYFYGFEYEGKQSDPDSISEMLLHVRTYHVAEKYGIPRLKEEVAGNFEESVEYCWDDDDFPTAISEIYTGTVEDCELRNIVVEIAHDHLGALNKKEAFVRVMTEVPGFSADLVQYMASRSDGLEVRNCSQCHHDWKMDQPEQNQPFWCPFCGKKWHFGNTDLL</sequence>
<evidence type="ECO:0000256" key="1">
    <source>
        <dbReference type="SAM" id="MobiDB-lite"/>
    </source>
</evidence>
<evidence type="ECO:0000313" key="4">
    <source>
        <dbReference type="Proteomes" id="UP000184188"/>
    </source>
</evidence>